<dbReference type="AlphaFoldDB" id="M1E5J0"/>
<dbReference type="OrthoDB" id="5442487at2"/>
<dbReference type="SUPFAM" id="SSF53807">
    <property type="entry name" value="Helical backbone' metal receptor"/>
    <property type="match status" value="1"/>
</dbReference>
<dbReference type="Gene3D" id="3.40.50.1980">
    <property type="entry name" value="Nitrogenase molybdenum iron protein domain"/>
    <property type="match status" value="2"/>
</dbReference>
<name>M1E5J0_9BACT</name>
<dbReference type="RefSeq" id="WP_013756848.1">
    <property type="nucleotide sequence ID" value="NC_015499.1"/>
</dbReference>
<accession>M1E5J0</accession>
<evidence type="ECO:0000313" key="2">
    <source>
        <dbReference type="EMBL" id="AEE15127.1"/>
    </source>
</evidence>
<feature type="domain" description="Nitrogenase/oxidoreductase component 1" evidence="1">
    <location>
        <begin position="40"/>
        <end position="392"/>
    </location>
</feature>
<organism evidence="2 3">
    <name type="scientific">Thermodesulfobium narugense DSM 14796</name>
    <dbReference type="NCBI Taxonomy" id="747365"/>
    <lineage>
        <taxon>Bacteria</taxon>
        <taxon>Pseudomonadati</taxon>
        <taxon>Thermodesulfobiota</taxon>
        <taxon>Thermodesulfobiia</taxon>
        <taxon>Thermodesulfobiales</taxon>
        <taxon>Thermodesulfobiaceae</taxon>
        <taxon>Thermodesulfobium</taxon>
    </lineage>
</organism>
<keyword evidence="3" id="KW-1185">Reference proteome</keyword>
<dbReference type="PANTHER" id="PTHR42956">
    <property type="entry name" value="NITROGENASE IRON-MOLYBDENUM COFACTOR BIOSYNTHESIS PROTEIN NIFE"/>
    <property type="match status" value="1"/>
</dbReference>
<dbReference type="InterPro" id="IPR049939">
    <property type="entry name" value="NifE-like"/>
</dbReference>
<dbReference type="InterPro" id="IPR000510">
    <property type="entry name" value="Nase/OxRdtase_comp1"/>
</dbReference>
<dbReference type="Proteomes" id="UP000011765">
    <property type="component" value="Chromosome"/>
</dbReference>
<dbReference type="GO" id="GO:0016491">
    <property type="term" value="F:oxidoreductase activity"/>
    <property type="evidence" value="ECO:0007669"/>
    <property type="project" value="InterPro"/>
</dbReference>
<protein>
    <submittedName>
        <fullName evidence="2">Oxidoreductase/nitrogenase component 1</fullName>
    </submittedName>
</protein>
<dbReference type="eggNOG" id="COG2710">
    <property type="taxonomic scope" value="Bacteria"/>
</dbReference>
<gene>
    <name evidence="2" type="ORF">Thena_1515</name>
</gene>
<proteinExistence type="predicted"/>
<dbReference type="EMBL" id="CP002690">
    <property type="protein sequence ID" value="AEE15127.1"/>
    <property type="molecule type" value="Genomic_DNA"/>
</dbReference>
<reference evidence="2 3" key="1">
    <citation type="submission" date="2011-04" db="EMBL/GenBank/DDBJ databases">
        <title>The complete genome of Thermodesulfobium narugense DSM 14796.</title>
        <authorList>
            <consortium name="US DOE Joint Genome Institute (JGI-PGF)"/>
            <person name="Lucas S."/>
            <person name="Han J."/>
            <person name="Lapidus A."/>
            <person name="Bruce D."/>
            <person name="Goodwin L."/>
            <person name="Pitluck S."/>
            <person name="Peters L."/>
            <person name="Kyrpides N."/>
            <person name="Mavromatis K."/>
            <person name="Pagani I."/>
            <person name="Ivanova N."/>
            <person name="Ovchinnikova G."/>
            <person name="Zhang X."/>
            <person name="Saunders L."/>
            <person name="Detter J.C."/>
            <person name="Tapia R."/>
            <person name="Han C."/>
            <person name="Land M."/>
            <person name="Hauser L."/>
            <person name="Markowitz V."/>
            <person name="Cheng J.-F."/>
            <person name="Hugenholtz P."/>
            <person name="Woyke T."/>
            <person name="Wu D."/>
            <person name="Spring S."/>
            <person name="Schroeder M."/>
            <person name="Brambilla E."/>
            <person name="Klenk H.-P."/>
            <person name="Eisen J.A."/>
        </authorList>
    </citation>
    <scope>NUCLEOTIDE SEQUENCE [LARGE SCALE GENOMIC DNA]</scope>
    <source>
        <strain evidence="2 3">DSM 14796</strain>
    </source>
</reference>
<dbReference type="HOGENOM" id="CLU_051174_0_0_9"/>
<evidence type="ECO:0000259" key="1">
    <source>
        <dbReference type="Pfam" id="PF00148"/>
    </source>
</evidence>
<dbReference type="Pfam" id="PF00148">
    <property type="entry name" value="Oxidored_nitro"/>
    <property type="match status" value="1"/>
</dbReference>
<evidence type="ECO:0000313" key="3">
    <source>
        <dbReference type="Proteomes" id="UP000011765"/>
    </source>
</evidence>
<sequence>MLIEKSRIKITDFKSKRDFPFAPLEAVGPNLSGWGVVETSLLLPNSVCLMVGPLACLRHSAFMAQARSFYKRFYMLPLEEVEIVMGKHFSKVKESLKEIALKDSPQILILAGTCCDHILGTDYKEIMQELKKELGIEVIYLVMAPLTIGLKPSPFEIAYTALYEFLKDKRKEEKEQKAINILGTFLPLSEKSEFYSLLKEAGYKSIYQIPTCKDINELKQMANVCLNIVIHPLGNILAKKMETGMGIPYVFCPQSYGTKEIEQQYQKLEERLGQKLNYTFYKKNIEKLPLDILKNKRVAIGCSINGSPLELACALKQFGAEPKAIFLRNTPKPYEWEYVEWLSDNSAETYIYNVAHPYLNESINIFDDIELVFGVDAGIYCSKAINIPLSRYQNQTYGFETLLWLFEEVTKNITKPISNYDWIYNYNLLI</sequence>
<dbReference type="KEGG" id="tnr:Thena_1515"/>
<dbReference type="PANTHER" id="PTHR42956:SF1">
    <property type="entry name" value="NITROGENASE IRON-MOLYBDENUM COFACTOR BIOSYNTHESIS PROTEIN NIFE"/>
    <property type="match status" value="1"/>
</dbReference>
<dbReference type="STRING" id="747365.Thena_1515"/>